<evidence type="ECO:0000313" key="3">
    <source>
        <dbReference type="Proteomes" id="UP000504607"/>
    </source>
</evidence>
<evidence type="ECO:0000259" key="2">
    <source>
        <dbReference type="PROSITE" id="PS50089"/>
    </source>
</evidence>
<name>A0A6I9RSB8_ELAGV</name>
<evidence type="ECO:0000256" key="1">
    <source>
        <dbReference type="PROSITE-ProRule" id="PRU00175"/>
    </source>
</evidence>
<protein>
    <submittedName>
        <fullName evidence="4">E3 ubiquitin-protein ligase RFI2</fullName>
    </submittedName>
</protein>
<dbReference type="InParanoid" id="A0A6I9RSB8"/>
<dbReference type="KEGG" id="egu:105052520"/>
<keyword evidence="1" id="KW-0479">Metal-binding</keyword>
<dbReference type="GO" id="GO:0008270">
    <property type="term" value="F:zinc ion binding"/>
    <property type="evidence" value="ECO:0007669"/>
    <property type="project" value="UniProtKB-KW"/>
</dbReference>
<dbReference type="FunCoup" id="A0A6I9RSB8">
    <property type="interactions" value="3962"/>
</dbReference>
<keyword evidence="1" id="KW-0863">Zinc-finger</keyword>
<dbReference type="AlphaFoldDB" id="A0A6I9RSB8"/>
<keyword evidence="3" id="KW-1185">Reference proteome</keyword>
<dbReference type="PANTHER" id="PTHR46798">
    <property type="entry name" value="OS09G0511500 PROTEIN"/>
    <property type="match status" value="1"/>
</dbReference>
<dbReference type="SMART" id="SM00184">
    <property type="entry name" value="RING"/>
    <property type="match status" value="1"/>
</dbReference>
<sequence>MGLADADTRDAGEEGATTIACSICLETVTSDGDRSTARLQCGHQFHLDCIGSAFNAKGVMQCPNCRKVENGNWLYASSSHPLPELNMGDWAHDEDLYDLSYSEMPFGFHWCPFSRLTRVLSSFEEGESSPPIAFQDLLGHHAIFTEHLATSSPAYPCPHVAYLQPLRPSSSTSSHVSSENPIDGPGYFHHWSHIPRPMDVQTAHALAPIDLQYHGWEHHSRSYSPSNNNISGADQASASTMMRTSRLDSDGLPRAGTLVPFILGNGSASRTRVTSSFVPSLIPPYHRVRGIGHDHQNSQSIHGTIFTGIRRSGGLRGLAALGPTPHSLPDHAGFYLLPSASPSGRNLIDAENPAGNPFYASWERERFAPYQLFPVERESGWWGSYSQSTSASDSTHRVGLWPPMGSERSSSRGWSESLSYQPAHVARMQSFM</sequence>
<dbReference type="InterPro" id="IPR044274">
    <property type="entry name" value="RFI2"/>
</dbReference>
<proteinExistence type="predicted"/>
<dbReference type="SUPFAM" id="SSF57850">
    <property type="entry name" value="RING/U-box"/>
    <property type="match status" value="1"/>
</dbReference>
<keyword evidence="1" id="KW-0862">Zinc</keyword>
<gene>
    <name evidence="4" type="primary">LOC105052520</name>
</gene>
<dbReference type="OrthoDB" id="8062037at2759"/>
<dbReference type="InterPro" id="IPR001841">
    <property type="entry name" value="Znf_RING"/>
</dbReference>
<reference evidence="4" key="1">
    <citation type="submission" date="2025-08" db="UniProtKB">
        <authorList>
            <consortium name="RefSeq"/>
        </authorList>
    </citation>
    <scope>IDENTIFICATION</scope>
</reference>
<dbReference type="GO" id="GO:0004842">
    <property type="term" value="F:ubiquitin-protein transferase activity"/>
    <property type="evidence" value="ECO:0007669"/>
    <property type="project" value="InterPro"/>
</dbReference>
<feature type="domain" description="RING-type" evidence="2">
    <location>
        <begin position="21"/>
        <end position="66"/>
    </location>
</feature>
<accession>A0A6I9RSB8</accession>
<dbReference type="PROSITE" id="PS50089">
    <property type="entry name" value="ZF_RING_2"/>
    <property type="match status" value="1"/>
</dbReference>
<dbReference type="Gene3D" id="3.30.40.10">
    <property type="entry name" value="Zinc/RING finger domain, C3HC4 (zinc finger)"/>
    <property type="match status" value="1"/>
</dbReference>
<dbReference type="GeneID" id="105052520"/>
<organism evidence="3 4">
    <name type="scientific">Elaeis guineensis var. tenera</name>
    <name type="common">Oil palm</name>
    <dbReference type="NCBI Taxonomy" id="51953"/>
    <lineage>
        <taxon>Eukaryota</taxon>
        <taxon>Viridiplantae</taxon>
        <taxon>Streptophyta</taxon>
        <taxon>Embryophyta</taxon>
        <taxon>Tracheophyta</taxon>
        <taxon>Spermatophyta</taxon>
        <taxon>Magnoliopsida</taxon>
        <taxon>Liliopsida</taxon>
        <taxon>Arecaceae</taxon>
        <taxon>Arecoideae</taxon>
        <taxon>Cocoseae</taxon>
        <taxon>Elaeidinae</taxon>
        <taxon>Elaeis</taxon>
    </lineage>
</organism>
<dbReference type="RefSeq" id="XP_010931653.1">
    <property type="nucleotide sequence ID" value="XM_010933351.2"/>
</dbReference>
<dbReference type="InterPro" id="IPR013083">
    <property type="entry name" value="Znf_RING/FYVE/PHD"/>
</dbReference>
<dbReference type="Pfam" id="PF13639">
    <property type="entry name" value="zf-RING_2"/>
    <property type="match status" value="1"/>
</dbReference>
<dbReference type="PANTHER" id="PTHR46798:SF3">
    <property type="entry name" value="RING FINGER FAMILY PROTEIN"/>
    <property type="match status" value="1"/>
</dbReference>
<evidence type="ECO:0000313" key="4">
    <source>
        <dbReference type="RefSeq" id="XP_010931653.1"/>
    </source>
</evidence>
<dbReference type="Proteomes" id="UP000504607">
    <property type="component" value="Chromosome 10"/>
</dbReference>